<evidence type="ECO:0000313" key="12">
    <source>
        <dbReference type="EMBL" id="MCX2982994.1"/>
    </source>
</evidence>
<dbReference type="InterPro" id="IPR044742">
    <property type="entry name" value="DEAD/DEAH_RhlB"/>
</dbReference>
<feature type="domain" description="DEAD-box RNA helicase Q" evidence="11">
    <location>
        <begin position="1"/>
        <end position="29"/>
    </location>
</feature>
<evidence type="ECO:0000256" key="1">
    <source>
        <dbReference type="ARBA" id="ARBA00022741"/>
    </source>
</evidence>
<organism evidence="12 13">
    <name type="scientific">Candidatus Litorirhabdus singularis</name>
    <dbReference type="NCBI Taxonomy" id="2518993"/>
    <lineage>
        <taxon>Bacteria</taxon>
        <taxon>Pseudomonadati</taxon>
        <taxon>Pseudomonadota</taxon>
        <taxon>Gammaproteobacteria</taxon>
        <taxon>Cellvibrionales</taxon>
        <taxon>Halieaceae</taxon>
        <taxon>Candidatus Litorirhabdus</taxon>
    </lineage>
</organism>
<feature type="domain" description="Helicase ATP-binding" evidence="9">
    <location>
        <begin position="32"/>
        <end position="205"/>
    </location>
</feature>
<feature type="domain" description="Helicase C-terminal" evidence="10">
    <location>
        <begin position="228"/>
        <end position="376"/>
    </location>
</feature>
<proteinExistence type="inferred from homology"/>
<dbReference type="RefSeq" id="WP_279247025.1">
    <property type="nucleotide sequence ID" value="NZ_SHNN01000005.1"/>
</dbReference>
<dbReference type="Pfam" id="PF00270">
    <property type="entry name" value="DEAD"/>
    <property type="match status" value="1"/>
</dbReference>
<evidence type="ECO:0000313" key="13">
    <source>
        <dbReference type="Proteomes" id="UP001143362"/>
    </source>
</evidence>
<evidence type="ECO:0000256" key="8">
    <source>
        <dbReference type="SAM" id="MobiDB-lite"/>
    </source>
</evidence>
<dbReference type="Gene3D" id="3.40.50.300">
    <property type="entry name" value="P-loop containing nucleotide triphosphate hydrolases"/>
    <property type="match status" value="2"/>
</dbReference>
<dbReference type="InterPro" id="IPR027417">
    <property type="entry name" value="P-loop_NTPase"/>
</dbReference>
<name>A0ABT3TNP0_9GAMM</name>
<evidence type="ECO:0000259" key="10">
    <source>
        <dbReference type="PROSITE" id="PS51194"/>
    </source>
</evidence>
<evidence type="ECO:0000259" key="11">
    <source>
        <dbReference type="PROSITE" id="PS51195"/>
    </source>
</evidence>
<evidence type="ECO:0000256" key="5">
    <source>
        <dbReference type="ARBA" id="ARBA00038437"/>
    </source>
</evidence>
<keyword evidence="4 7" id="KW-0067">ATP-binding</keyword>
<dbReference type="SMART" id="SM00487">
    <property type="entry name" value="DEXDc"/>
    <property type="match status" value="1"/>
</dbReference>
<comment type="caution">
    <text evidence="12">The sequence shown here is derived from an EMBL/GenBank/DDBJ whole genome shotgun (WGS) entry which is preliminary data.</text>
</comment>
<feature type="compositionally biased region" description="Basic residues" evidence="8">
    <location>
        <begin position="381"/>
        <end position="404"/>
    </location>
</feature>
<evidence type="ECO:0000256" key="7">
    <source>
        <dbReference type="RuleBase" id="RU000492"/>
    </source>
</evidence>
<dbReference type="SUPFAM" id="SSF52540">
    <property type="entry name" value="P-loop containing nucleoside triphosphate hydrolases"/>
    <property type="match status" value="1"/>
</dbReference>
<dbReference type="InterPro" id="IPR014001">
    <property type="entry name" value="Helicase_ATP-bd"/>
</dbReference>
<dbReference type="PROSITE" id="PS51195">
    <property type="entry name" value="Q_MOTIF"/>
    <property type="match status" value="1"/>
</dbReference>
<dbReference type="GO" id="GO:0004386">
    <property type="term" value="F:helicase activity"/>
    <property type="evidence" value="ECO:0007669"/>
    <property type="project" value="UniProtKB-KW"/>
</dbReference>
<dbReference type="PANTHER" id="PTHR47959:SF3">
    <property type="entry name" value="ATP-DEPENDENT RNA HELICASE SRMB"/>
    <property type="match status" value="1"/>
</dbReference>
<dbReference type="PROSITE" id="PS51194">
    <property type="entry name" value="HELICASE_CTER"/>
    <property type="match status" value="1"/>
</dbReference>
<evidence type="ECO:0000256" key="4">
    <source>
        <dbReference type="ARBA" id="ARBA00022840"/>
    </source>
</evidence>
<evidence type="ECO:0000256" key="6">
    <source>
        <dbReference type="PROSITE-ProRule" id="PRU00552"/>
    </source>
</evidence>
<accession>A0ABT3TNP0</accession>
<dbReference type="EMBL" id="SHNN01000005">
    <property type="protein sequence ID" value="MCX2982994.1"/>
    <property type="molecule type" value="Genomic_DNA"/>
</dbReference>
<comment type="similarity">
    <text evidence="5 7">Belongs to the DEAD box helicase family.</text>
</comment>
<dbReference type="InterPro" id="IPR014014">
    <property type="entry name" value="RNA_helicase_DEAD_Q_motif"/>
</dbReference>
<dbReference type="InterPro" id="IPR050079">
    <property type="entry name" value="DEAD_box_RNA_helicase"/>
</dbReference>
<keyword evidence="2 7" id="KW-0378">Hydrolase</keyword>
<sequence length="438" mass="48545">MQFEQTTLSKPLLRAVAALDYHELTPVQERCIPEILAERDLLVSARTGTGKTAAFLLPLLERMLAKPAPKSGTRGLILVPTRELALQIQKVFEGLAKYTPLKCGRIIGGEAFKHQVASLRRNPEFLVATPGRLVEHIERGTPDFRDLEYLVLDEADRMLDMGFAIDMHTIASSCNSERQTLLFSATLKHRGLAGVKDLMREPVSIHMAAKEDKLSITQQAVLADDVKHKQQLVLALLEEQQAQRVFVFCNTREQTRQLGNVLKYHKLNVDAIHGEIPQSERKQVMNRFRQGQLQVLVATDVAARGLDVDSVDLVINFDVAQSGDDHLHRIGRTGRAGQSGLAVTLVSASEWDRMSSIERYLKLRFERRVLEGFKATYKGPRKLKKSGKAAGPKKKKAGSAKPRGKSASTASKPPVPVKRGGDKATKGNDGFGVVKKRK</sequence>
<dbReference type="InterPro" id="IPR000629">
    <property type="entry name" value="RNA-helicase_DEAD-box_CS"/>
</dbReference>
<dbReference type="InterPro" id="IPR011545">
    <property type="entry name" value="DEAD/DEAH_box_helicase_dom"/>
</dbReference>
<feature type="region of interest" description="Disordered" evidence="8">
    <location>
        <begin position="381"/>
        <end position="438"/>
    </location>
</feature>
<dbReference type="Pfam" id="PF00271">
    <property type="entry name" value="Helicase_C"/>
    <property type="match status" value="1"/>
</dbReference>
<keyword evidence="13" id="KW-1185">Reference proteome</keyword>
<keyword evidence="1 7" id="KW-0547">Nucleotide-binding</keyword>
<evidence type="ECO:0000256" key="3">
    <source>
        <dbReference type="ARBA" id="ARBA00022806"/>
    </source>
</evidence>
<keyword evidence="3 7" id="KW-0347">Helicase</keyword>
<dbReference type="InterPro" id="IPR001650">
    <property type="entry name" value="Helicase_C-like"/>
</dbReference>
<dbReference type="CDD" id="cd18787">
    <property type="entry name" value="SF2_C_DEAD"/>
    <property type="match status" value="1"/>
</dbReference>
<dbReference type="CDD" id="cd00268">
    <property type="entry name" value="DEADc"/>
    <property type="match status" value="1"/>
</dbReference>
<dbReference type="Proteomes" id="UP001143362">
    <property type="component" value="Unassembled WGS sequence"/>
</dbReference>
<evidence type="ECO:0000256" key="2">
    <source>
        <dbReference type="ARBA" id="ARBA00022801"/>
    </source>
</evidence>
<reference evidence="12" key="1">
    <citation type="submission" date="2019-02" db="EMBL/GenBank/DDBJ databases">
        <authorList>
            <person name="Li S.-H."/>
        </authorList>
    </citation>
    <scope>NUCLEOTIDE SEQUENCE</scope>
    <source>
        <strain evidence="12">IMCC14734</strain>
    </source>
</reference>
<dbReference type="PROSITE" id="PS51192">
    <property type="entry name" value="HELICASE_ATP_BIND_1"/>
    <property type="match status" value="1"/>
</dbReference>
<protein>
    <submittedName>
        <fullName evidence="12">DEAD/DEAH box helicase</fullName>
    </submittedName>
</protein>
<dbReference type="PANTHER" id="PTHR47959">
    <property type="entry name" value="ATP-DEPENDENT RNA HELICASE RHLE-RELATED"/>
    <property type="match status" value="1"/>
</dbReference>
<dbReference type="SMART" id="SM00490">
    <property type="entry name" value="HELICc"/>
    <property type="match status" value="1"/>
</dbReference>
<feature type="short sequence motif" description="Q motif" evidence="6">
    <location>
        <begin position="1"/>
        <end position="29"/>
    </location>
</feature>
<evidence type="ECO:0000259" key="9">
    <source>
        <dbReference type="PROSITE" id="PS51192"/>
    </source>
</evidence>
<gene>
    <name evidence="12" type="ORF">EYC98_19195</name>
</gene>
<dbReference type="PROSITE" id="PS00039">
    <property type="entry name" value="DEAD_ATP_HELICASE"/>
    <property type="match status" value="1"/>
</dbReference>